<keyword evidence="2" id="KW-1133">Transmembrane helix</keyword>
<evidence type="ECO:0000256" key="1">
    <source>
        <dbReference type="SAM" id="MobiDB-lite"/>
    </source>
</evidence>
<reference evidence="3 4" key="1">
    <citation type="submission" date="2019-08" db="EMBL/GenBank/DDBJ databases">
        <title>Actinomadura sp. nov. CYP1-5 isolated from mountain soil.</title>
        <authorList>
            <person name="Songsumanus A."/>
            <person name="Kuncharoen N."/>
            <person name="Kudo T."/>
            <person name="Yuki M."/>
            <person name="Igarashi Y."/>
            <person name="Tanasupawat S."/>
        </authorList>
    </citation>
    <scope>NUCLEOTIDE SEQUENCE [LARGE SCALE GENOMIC DNA]</scope>
    <source>
        <strain evidence="3 4">CYP1-5</strain>
    </source>
</reference>
<feature type="transmembrane region" description="Helical" evidence="2">
    <location>
        <begin position="142"/>
        <end position="165"/>
    </location>
</feature>
<feature type="compositionally biased region" description="Basic and acidic residues" evidence="1">
    <location>
        <begin position="114"/>
        <end position="123"/>
    </location>
</feature>
<organism evidence="3 4">
    <name type="scientific">Actinomadura decatromicini</name>
    <dbReference type="NCBI Taxonomy" id="2604572"/>
    <lineage>
        <taxon>Bacteria</taxon>
        <taxon>Bacillati</taxon>
        <taxon>Actinomycetota</taxon>
        <taxon>Actinomycetes</taxon>
        <taxon>Streptosporangiales</taxon>
        <taxon>Thermomonosporaceae</taxon>
        <taxon>Actinomadura</taxon>
    </lineage>
</organism>
<keyword evidence="2" id="KW-0472">Membrane</keyword>
<evidence type="ECO:0000313" key="3">
    <source>
        <dbReference type="EMBL" id="TYK50477.1"/>
    </source>
</evidence>
<keyword evidence="4" id="KW-1185">Reference proteome</keyword>
<keyword evidence="2" id="KW-0812">Transmembrane</keyword>
<proteinExistence type="predicted"/>
<feature type="compositionally biased region" description="Low complexity" evidence="1">
    <location>
        <begin position="232"/>
        <end position="241"/>
    </location>
</feature>
<accession>A0A5D3FNU7</accession>
<sequence length="313" mass="33476">MRQLVERTGKRTLVTQANALHVSKSALGRYLQGRPISAANLEAMVAAADEQGLWRPGERDEFLAAYERTPTDQGGPADNDQDTPDTVSESDDPALASSGKPEVRDQDQAADANRPGEEPDVTRPPRTSQPAKTPEAQTRRGAVLVGLASIIAALVTALVVTAVFLHSARSSPGTAAPGHRESSTTLGAPSPSSATSSRGPSPTPSPPRTSIPALHGSGEEPSNFSPRRRPRSPASPDRPAPTADCRPNQYEVKEVGDVLNETGDVIGRVVRGDVFFREMPAKHDPRRYRYYGTVPTRNISGYVMEEKLEPSCA</sequence>
<dbReference type="Proteomes" id="UP000323505">
    <property type="component" value="Unassembled WGS sequence"/>
</dbReference>
<name>A0A5D3FNU7_9ACTN</name>
<evidence type="ECO:0000313" key="4">
    <source>
        <dbReference type="Proteomes" id="UP000323505"/>
    </source>
</evidence>
<protein>
    <submittedName>
        <fullName evidence="3">Uncharacterized protein</fullName>
    </submittedName>
</protein>
<feature type="region of interest" description="Disordered" evidence="1">
    <location>
        <begin position="68"/>
        <end position="137"/>
    </location>
</feature>
<dbReference type="RefSeq" id="WP_187437805.1">
    <property type="nucleotide sequence ID" value="NZ_VSRQ01000002.1"/>
</dbReference>
<feature type="region of interest" description="Disordered" evidence="1">
    <location>
        <begin position="169"/>
        <end position="251"/>
    </location>
</feature>
<evidence type="ECO:0000256" key="2">
    <source>
        <dbReference type="SAM" id="Phobius"/>
    </source>
</evidence>
<dbReference type="EMBL" id="VSRQ01000002">
    <property type="protein sequence ID" value="TYK50477.1"/>
    <property type="molecule type" value="Genomic_DNA"/>
</dbReference>
<feature type="compositionally biased region" description="Low complexity" evidence="1">
    <location>
        <begin position="183"/>
        <end position="200"/>
    </location>
</feature>
<feature type="compositionally biased region" description="Acidic residues" evidence="1">
    <location>
        <begin position="79"/>
        <end position="92"/>
    </location>
</feature>
<dbReference type="AlphaFoldDB" id="A0A5D3FNU7"/>
<comment type="caution">
    <text evidence="3">The sequence shown here is derived from an EMBL/GenBank/DDBJ whole genome shotgun (WGS) entry which is preliminary data.</text>
</comment>
<gene>
    <name evidence="3" type="ORF">FXF68_08080</name>
</gene>